<gene>
    <name evidence="3" type="ORF">SAMN05421849_1426</name>
</gene>
<proteinExistence type="predicted"/>
<keyword evidence="2" id="KW-0472">Membrane</keyword>
<evidence type="ECO:0000256" key="2">
    <source>
        <dbReference type="SAM" id="Phobius"/>
    </source>
</evidence>
<dbReference type="AlphaFoldDB" id="A0A1R3WS43"/>
<evidence type="ECO:0000256" key="1">
    <source>
        <dbReference type="SAM" id="MobiDB-lite"/>
    </source>
</evidence>
<dbReference type="OrthoDB" id="7775724at2"/>
<feature type="transmembrane region" description="Helical" evidence="2">
    <location>
        <begin position="33"/>
        <end position="58"/>
    </location>
</feature>
<protein>
    <submittedName>
        <fullName evidence="3">Uncharacterized protein</fullName>
    </submittedName>
</protein>
<dbReference type="EMBL" id="FTPS01000001">
    <property type="protein sequence ID" value="SIT81109.1"/>
    <property type="molecule type" value="Genomic_DNA"/>
</dbReference>
<feature type="compositionally biased region" description="Basic and acidic residues" evidence="1">
    <location>
        <begin position="97"/>
        <end position="106"/>
    </location>
</feature>
<sequence length="106" mass="11793">MVPLLRILLIHLWVACVAGVAMTAGLAMGEINVWTFVWAGVIGLVIGVPAGMINWAWLRPNRARTIGWTREIVDRFWRRRARPGPPVGAANTARSADMPRAERRLP</sequence>
<name>A0A1R3WS43_9RHOB</name>
<feature type="region of interest" description="Disordered" evidence="1">
    <location>
        <begin position="81"/>
        <end position="106"/>
    </location>
</feature>
<reference evidence="3 4" key="1">
    <citation type="submission" date="2017-01" db="EMBL/GenBank/DDBJ databases">
        <authorList>
            <person name="Mah S.A."/>
            <person name="Swanson W.J."/>
            <person name="Moy G.W."/>
            <person name="Vacquier V.D."/>
        </authorList>
    </citation>
    <scope>NUCLEOTIDE SEQUENCE [LARGE SCALE GENOMIC DNA]</scope>
    <source>
        <strain evidence="3 4">DSM 21219</strain>
    </source>
</reference>
<evidence type="ECO:0000313" key="3">
    <source>
        <dbReference type="EMBL" id="SIT81109.1"/>
    </source>
</evidence>
<dbReference type="Proteomes" id="UP000192455">
    <property type="component" value="Unassembled WGS sequence"/>
</dbReference>
<organism evidence="3 4">
    <name type="scientific">Pontibaca methylaminivorans</name>
    <dbReference type="NCBI Taxonomy" id="515897"/>
    <lineage>
        <taxon>Bacteria</taxon>
        <taxon>Pseudomonadati</taxon>
        <taxon>Pseudomonadota</taxon>
        <taxon>Alphaproteobacteria</taxon>
        <taxon>Rhodobacterales</taxon>
        <taxon>Roseobacteraceae</taxon>
        <taxon>Pontibaca</taxon>
    </lineage>
</organism>
<dbReference type="STRING" id="515897.SAMN05421849_1426"/>
<dbReference type="RefSeq" id="WP_076649003.1">
    <property type="nucleotide sequence ID" value="NZ_FTPS01000001.1"/>
</dbReference>
<keyword evidence="2" id="KW-0812">Transmembrane</keyword>
<keyword evidence="2" id="KW-1133">Transmembrane helix</keyword>
<evidence type="ECO:0000313" key="4">
    <source>
        <dbReference type="Proteomes" id="UP000192455"/>
    </source>
</evidence>
<accession>A0A1R3WS43</accession>
<keyword evidence="4" id="KW-1185">Reference proteome</keyword>